<comment type="similarity">
    <text evidence="2 6">Belongs to the UPF0677 family.</text>
</comment>
<dbReference type="Pfam" id="PF04072">
    <property type="entry name" value="LCM"/>
    <property type="match status" value="1"/>
</dbReference>
<comment type="function">
    <text evidence="1 6">Exhibits S-adenosyl-L-methionine-dependent methyltransferase activity.</text>
</comment>
<comment type="caution">
    <text evidence="7">The sequence shown here is derived from an EMBL/GenBank/DDBJ whole genome shotgun (WGS) entry which is preliminary data.</text>
</comment>
<dbReference type="SUPFAM" id="SSF53335">
    <property type="entry name" value="S-adenosyl-L-methionine-dependent methyltransferases"/>
    <property type="match status" value="1"/>
</dbReference>
<dbReference type="RefSeq" id="WP_243727631.1">
    <property type="nucleotide sequence ID" value="NZ_SLWS01000022.1"/>
</dbReference>
<dbReference type="InterPro" id="IPR007213">
    <property type="entry name" value="Ppm1/Ppm2/Tcmp"/>
</dbReference>
<dbReference type="PANTHER" id="PTHR43619">
    <property type="entry name" value="S-ADENOSYL-L-METHIONINE-DEPENDENT METHYLTRANSFERASE YKTD-RELATED"/>
    <property type="match status" value="1"/>
</dbReference>
<dbReference type="Gene3D" id="3.40.50.150">
    <property type="entry name" value="Vaccinia Virus protein VP39"/>
    <property type="match status" value="1"/>
</dbReference>
<evidence type="ECO:0000256" key="5">
    <source>
        <dbReference type="ARBA" id="ARBA00022691"/>
    </source>
</evidence>
<dbReference type="PANTHER" id="PTHR43619:SF2">
    <property type="entry name" value="S-ADENOSYL-L-METHIONINE-DEPENDENT METHYLTRANSFERASES SUPERFAMILY PROTEIN"/>
    <property type="match status" value="1"/>
</dbReference>
<evidence type="ECO:0000313" key="8">
    <source>
        <dbReference type="Proteomes" id="UP000295680"/>
    </source>
</evidence>
<dbReference type="EMBL" id="SLWS01000022">
    <property type="protein sequence ID" value="TCO44780.1"/>
    <property type="molecule type" value="Genomic_DNA"/>
</dbReference>
<evidence type="ECO:0000256" key="4">
    <source>
        <dbReference type="ARBA" id="ARBA00022679"/>
    </source>
</evidence>
<dbReference type="AlphaFoldDB" id="A0A4V2S3K0"/>
<organism evidence="7 8">
    <name type="scientific">Actinocrispum wychmicini</name>
    <dbReference type="NCBI Taxonomy" id="1213861"/>
    <lineage>
        <taxon>Bacteria</taxon>
        <taxon>Bacillati</taxon>
        <taxon>Actinomycetota</taxon>
        <taxon>Actinomycetes</taxon>
        <taxon>Pseudonocardiales</taxon>
        <taxon>Pseudonocardiaceae</taxon>
        <taxon>Actinocrispum</taxon>
    </lineage>
</organism>
<protein>
    <recommendedName>
        <fullName evidence="6">S-adenosyl-L-methionine-dependent methyltransferase</fullName>
        <ecNumber evidence="6">2.1.1.-</ecNumber>
    </recommendedName>
</protein>
<dbReference type="GO" id="GO:0008168">
    <property type="term" value="F:methyltransferase activity"/>
    <property type="evidence" value="ECO:0007669"/>
    <property type="project" value="UniProtKB-UniRule"/>
</dbReference>
<dbReference type="InterPro" id="IPR029063">
    <property type="entry name" value="SAM-dependent_MTases_sf"/>
</dbReference>
<sequence>MTALRPVSYTAQWMAAARAIESERQDALFVDPLARDLAVPHGFELLEKYANGGLQPFICIRTKFLDDGIMSLRPRDGIEQVVLLAAGMDTRAFRLDWPDGVVVYEVDHDTLIEEKQRRLDLLGARPKVPRRTVAADLTTQWLPDLVRAGFDPDRPTLWIVEAVTFFLTHEQAAELFTTLADASAAGSRLEVDILGGAILRNPFSRSFLDAMVADGRPWRFGTDEPEEFLARTGWKVRELKQPGEPGAGEQRWPYQVQPKDRRSANRLWLIRAEVVGRR</sequence>
<accession>A0A4V2S3K0</accession>
<keyword evidence="8" id="KW-1185">Reference proteome</keyword>
<keyword evidence="4 7" id="KW-0808">Transferase</keyword>
<reference evidence="7 8" key="1">
    <citation type="submission" date="2019-03" db="EMBL/GenBank/DDBJ databases">
        <title>Genomic Encyclopedia of Type Strains, Phase IV (KMG-IV): sequencing the most valuable type-strain genomes for metagenomic binning, comparative biology and taxonomic classification.</title>
        <authorList>
            <person name="Goeker M."/>
        </authorList>
    </citation>
    <scope>NUCLEOTIDE SEQUENCE [LARGE SCALE GENOMIC DNA]</scope>
    <source>
        <strain evidence="7 8">DSM 45934</strain>
    </source>
</reference>
<keyword evidence="3 6" id="KW-0489">Methyltransferase</keyword>
<evidence type="ECO:0000256" key="3">
    <source>
        <dbReference type="ARBA" id="ARBA00022603"/>
    </source>
</evidence>
<evidence type="ECO:0000256" key="1">
    <source>
        <dbReference type="ARBA" id="ARBA00003907"/>
    </source>
</evidence>
<dbReference type="GO" id="GO:0032259">
    <property type="term" value="P:methylation"/>
    <property type="evidence" value="ECO:0007669"/>
    <property type="project" value="UniProtKB-KW"/>
</dbReference>
<gene>
    <name evidence="7" type="ORF">EV192_12237</name>
</gene>
<dbReference type="InterPro" id="IPR011610">
    <property type="entry name" value="SAM_mthyl_Trfase_ML2640-like"/>
</dbReference>
<keyword evidence="5 6" id="KW-0949">S-adenosyl-L-methionine</keyword>
<dbReference type="Proteomes" id="UP000295680">
    <property type="component" value="Unassembled WGS sequence"/>
</dbReference>
<dbReference type="NCBIfam" id="TIGR00027">
    <property type="entry name" value="mthyl_TIGR00027"/>
    <property type="match status" value="1"/>
</dbReference>
<proteinExistence type="inferred from homology"/>
<evidence type="ECO:0000256" key="2">
    <source>
        <dbReference type="ARBA" id="ARBA00008138"/>
    </source>
</evidence>
<evidence type="ECO:0000313" key="7">
    <source>
        <dbReference type="EMBL" id="TCO44780.1"/>
    </source>
</evidence>
<name>A0A4V2S3K0_9PSEU</name>
<evidence type="ECO:0000256" key="6">
    <source>
        <dbReference type="RuleBase" id="RU362030"/>
    </source>
</evidence>
<dbReference type="EC" id="2.1.1.-" evidence="6"/>